<dbReference type="Pfam" id="PF01027">
    <property type="entry name" value="Bax1-I"/>
    <property type="match status" value="1"/>
</dbReference>
<feature type="compositionally biased region" description="Basic and acidic residues" evidence="5">
    <location>
        <begin position="236"/>
        <end position="245"/>
    </location>
</feature>
<feature type="transmembrane region" description="Helical" evidence="6">
    <location>
        <begin position="381"/>
        <end position="401"/>
    </location>
</feature>
<dbReference type="PANTHER" id="PTHR23291">
    <property type="entry name" value="BAX INHIBITOR-RELATED"/>
    <property type="match status" value="1"/>
</dbReference>
<feature type="transmembrane region" description="Helical" evidence="6">
    <location>
        <begin position="407"/>
        <end position="429"/>
    </location>
</feature>
<evidence type="ECO:0000256" key="4">
    <source>
        <dbReference type="ARBA" id="ARBA00023136"/>
    </source>
</evidence>
<accession>A0A0G4GTD7</accession>
<feature type="compositionally biased region" description="Low complexity" evidence="5">
    <location>
        <begin position="220"/>
        <end position="234"/>
    </location>
</feature>
<dbReference type="Proteomes" id="UP000041254">
    <property type="component" value="Unassembled WGS sequence"/>
</dbReference>
<keyword evidence="8" id="KW-1185">Reference proteome</keyword>
<feature type="transmembrane region" description="Helical" evidence="6">
    <location>
        <begin position="495"/>
        <end position="511"/>
    </location>
</feature>
<protein>
    <submittedName>
        <fullName evidence="7">Uncharacterized protein</fullName>
    </submittedName>
</protein>
<evidence type="ECO:0000313" key="7">
    <source>
        <dbReference type="EMBL" id="CEM34030.1"/>
    </source>
</evidence>
<feature type="transmembrane region" description="Helical" evidence="6">
    <location>
        <begin position="348"/>
        <end position="369"/>
    </location>
</feature>
<dbReference type="AlphaFoldDB" id="A0A0G4GTD7"/>
<keyword evidence="2 6" id="KW-0812">Transmembrane</keyword>
<feature type="region of interest" description="Disordered" evidence="5">
    <location>
        <begin position="165"/>
        <end position="295"/>
    </location>
</feature>
<dbReference type="InParanoid" id="A0A0G4GTD7"/>
<feature type="transmembrane region" description="Helical" evidence="6">
    <location>
        <begin position="531"/>
        <end position="557"/>
    </location>
</feature>
<dbReference type="InterPro" id="IPR006214">
    <property type="entry name" value="Bax_inhibitor_1-related"/>
</dbReference>
<dbReference type="VEuPathDB" id="CryptoDB:Vbra_10273"/>
<comment type="subcellular location">
    <subcellularLocation>
        <location evidence="1">Membrane</location>
        <topology evidence="1">Multi-pass membrane protein</topology>
    </subcellularLocation>
</comment>
<evidence type="ECO:0000256" key="5">
    <source>
        <dbReference type="SAM" id="MobiDB-lite"/>
    </source>
</evidence>
<dbReference type="GO" id="GO:0016020">
    <property type="term" value="C:membrane"/>
    <property type="evidence" value="ECO:0007669"/>
    <property type="project" value="UniProtKB-SubCell"/>
</dbReference>
<evidence type="ECO:0000256" key="1">
    <source>
        <dbReference type="ARBA" id="ARBA00004141"/>
    </source>
</evidence>
<evidence type="ECO:0000256" key="6">
    <source>
        <dbReference type="SAM" id="Phobius"/>
    </source>
</evidence>
<proteinExistence type="predicted"/>
<keyword evidence="3 6" id="KW-1133">Transmembrane helix</keyword>
<feature type="transmembrane region" description="Helical" evidence="6">
    <location>
        <begin position="436"/>
        <end position="455"/>
    </location>
</feature>
<feature type="region of interest" description="Disordered" evidence="5">
    <location>
        <begin position="92"/>
        <end position="123"/>
    </location>
</feature>
<feature type="compositionally biased region" description="Basic residues" evidence="5">
    <location>
        <begin position="269"/>
        <end position="280"/>
    </location>
</feature>
<organism evidence="7 8">
    <name type="scientific">Vitrella brassicaformis (strain CCMP3155)</name>
    <dbReference type="NCBI Taxonomy" id="1169540"/>
    <lineage>
        <taxon>Eukaryota</taxon>
        <taxon>Sar</taxon>
        <taxon>Alveolata</taxon>
        <taxon>Colpodellida</taxon>
        <taxon>Vitrellaceae</taxon>
        <taxon>Vitrella</taxon>
    </lineage>
</organism>
<feature type="transmembrane region" description="Helical" evidence="6">
    <location>
        <begin position="467"/>
        <end position="488"/>
    </location>
</feature>
<dbReference type="OrthoDB" id="7933078at2759"/>
<reference evidence="7 8" key="1">
    <citation type="submission" date="2014-11" db="EMBL/GenBank/DDBJ databases">
        <authorList>
            <person name="Zhu J."/>
            <person name="Qi W."/>
            <person name="Song R."/>
        </authorList>
    </citation>
    <scope>NUCLEOTIDE SEQUENCE [LARGE SCALE GENOMIC DNA]</scope>
</reference>
<dbReference type="EMBL" id="CDMY01000802">
    <property type="protein sequence ID" value="CEM34030.1"/>
    <property type="molecule type" value="Genomic_DNA"/>
</dbReference>
<gene>
    <name evidence="7" type="ORF">Vbra_10273</name>
</gene>
<dbReference type="PANTHER" id="PTHR23291:SF50">
    <property type="entry name" value="PROTEIN LIFEGUARD 4"/>
    <property type="match status" value="1"/>
</dbReference>
<keyword evidence="4 6" id="KW-0472">Membrane</keyword>
<name>A0A0G4GTD7_VITBC</name>
<evidence type="ECO:0000256" key="3">
    <source>
        <dbReference type="ARBA" id="ARBA00022989"/>
    </source>
</evidence>
<evidence type="ECO:0000313" key="8">
    <source>
        <dbReference type="Proteomes" id="UP000041254"/>
    </source>
</evidence>
<sequence length="561" mass="61399">MTRIETMWSLWHKRRRDDACGRERRPADDLCTDERTHTHQDYCAALSRIQDTKLPSRMEDSKDVVEASPTQFISVSRESLNTSMVTIQCDTDSPISTQAHPDPSCPPALAHTHEQQQQQPKISQDKYAVNLAQFNHFVSTHPVPKQQQIGPNTRLAGGSRMKMLTHHQQHYTQQPPPLRQHDVSPVAARQAVSPLPPAPAAPPLKENRVQPPASPPQEPAPAVSVPVSSVRQQSDGSRRETHGHTDASVSAPTRKHGHSRDGSSGSGSRHNHNGRHHSSQRKAPPTITVTKPPDDLRISMPPLHMNGDTKGVHKGGGGGGDIDLESGVEVMTTKTMPKDIKRAFSLKVYTIIFVQLVVTVGIASVFSIDPRASAFAKSSKWFLIGIAVFWLASLCSMAFFADCVRLFPQNFILLAIFTACEGVILGLACAQLSSTILLLAFSGTASVVLVMTLSACLVRSKEVGTRLSLILALATIVVFFVLTFTLLGQKIRMETVWGCLLALLFSGFIVYDTQAIVGGGHSRFVFTPDDYVFAAFCLYYDIVTLFLVLLCILGSYARQAV</sequence>
<evidence type="ECO:0000256" key="2">
    <source>
        <dbReference type="ARBA" id="ARBA00022692"/>
    </source>
</evidence>